<organism evidence="2 3">
    <name type="scientific">Methanofollis fontis</name>
    <dbReference type="NCBI Taxonomy" id="2052832"/>
    <lineage>
        <taxon>Archaea</taxon>
        <taxon>Methanobacteriati</taxon>
        <taxon>Methanobacteriota</taxon>
        <taxon>Stenosarchaea group</taxon>
        <taxon>Methanomicrobia</taxon>
        <taxon>Methanomicrobiales</taxon>
        <taxon>Methanomicrobiaceae</taxon>
        <taxon>Methanofollis</taxon>
    </lineage>
</organism>
<accession>A0A483CN04</accession>
<dbReference type="PANTHER" id="PTHR39518:SF2">
    <property type="entry name" value="UPF0215 PROTEIN MJ1150"/>
    <property type="match status" value="1"/>
</dbReference>
<evidence type="ECO:0000313" key="2">
    <source>
        <dbReference type="EMBL" id="TAJ44002.1"/>
    </source>
</evidence>
<name>A0A483CN04_9EURY</name>
<dbReference type="AlphaFoldDB" id="A0A483CN04"/>
<dbReference type="Pfam" id="PF01949">
    <property type="entry name" value="Endo_dU"/>
    <property type="match status" value="1"/>
</dbReference>
<sequence length="189" mass="20425">MHTGKTGLRTLGVAESFVGGGPSVLAGVVMRKDLLIDGIAYSEASVGGMDATDAVIALYESLGRRDINLIMLSGCVIAWYNIIEPARVSQATGCPVIVVTYEDSEGLEDDISTHFPDDTERLAAYRRLGERSAFTPGTGHTLYYRAEGIEHEAACQMIDALTLAGRVPEPLRVARLAARAVMRWRCLPK</sequence>
<dbReference type="HAMAP" id="MF_00582">
    <property type="entry name" value="UPF0215"/>
    <property type="match status" value="1"/>
</dbReference>
<dbReference type="RefSeq" id="WP_130647066.1">
    <property type="nucleotide sequence ID" value="NZ_PGCL01000003.1"/>
</dbReference>
<dbReference type="InterPro" id="IPR002802">
    <property type="entry name" value="Endo_dU"/>
</dbReference>
<dbReference type="Proteomes" id="UP000292580">
    <property type="component" value="Unassembled WGS sequence"/>
</dbReference>
<dbReference type="Gene3D" id="3.30.2170.10">
    <property type="entry name" value="archaeoglobus fulgidus dsm 4304 superfamily"/>
    <property type="match status" value="1"/>
</dbReference>
<reference evidence="2 3" key="1">
    <citation type="submission" date="2017-11" db="EMBL/GenBank/DDBJ databases">
        <title>Isolation and Characterization of Methanofollis Species from Methane Seep Offshore SW Taiwan.</title>
        <authorList>
            <person name="Teng N.-H."/>
            <person name="Lai M.-C."/>
            <person name="Chen S.-C."/>
        </authorList>
    </citation>
    <scope>NUCLEOTIDE SEQUENCE [LARGE SCALE GENOMIC DNA]</scope>
    <source>
        <strain evidence="2 3">FWC-SCC2</strain>
    </source>
</reference>
<gene>
    <name evidence="2" type="ORF">CUJ86_08130</name>
</gene>
<comment type="similarity">
    <text evidence="1">Belongs to the UPF0215 family.</text>
</comment>
<dbReference type="PIRSF" id="PIRSF006380">
    <property type="entry name" value="UCP006380"/>
    <property type="match status" value="1"/>
</dbReference>
<proteinExistence type="inferred from homology"/>
<evidence type="ECO:0000256" key="1">
    <source>
        <dbReference type="HAMAP-Rule" id="MF_00582"/>
    </source>
</evidence>
<comment type="caution">
    <text evidence="2">The sequence shown here is derived from an EMBL/GenBank/DDBJ whole genome shotgun (WGS) entry which is preliminary data.</text>
</comment>
<protein>
    <recommendedName>
        <fullName evidence="1">UPF0215 protein CUJ86_08130</fullName>
    </recommendedName>
</protein>
<dbReference type="PANTHER" id="PTHR39518">
    <property type="entry name" value="UPF0215 PROTEIN MJ1150"/>
    <property type="match status" value="1"/>
</dbReference>
<keyword evidence="3" id="KW-1185">Reference proteome</keyword>
<dbReference type="OrthoDB" id="15207at2157"/>
<evidence type="ECO:0000313" key="3">
    <source>
        <dbReference type="Proteomes" id="UP000292580"/>
    </source>
</evidence>
<dbReference type="EMBL" id="PGCL01000003">
    <property type="protein sequence ID" value="TAJ44002.1"/>
    <property type="molecule type" value="Genomic_DNA"/>
</dbReference>